<sequence length="113" mass="12804">MHARAFWGVGVSFKGRNVPSRWRGSFFVLSRGDPIQQKKKTLIHSRSCYALFSPRPENHSPLLSHRILVPTEDKGTIPTHSRNLLLSLLSIFSDSQRGFLPGLVALKKRNQEP</sequence>
<protein>
    <submittedName>
        <fullName evidence="1">Uncharacterized protein</fullName>
    </submittedName>
</protein>
<dbReference type="AlphaFoldDB" id="A0AAN9LQX1"/>
<gene>
    <name evidence="1" type="ORF">VNO77_19195</name>
</gene>
<evidence type="ECO:0000313" key="1">
    <source>
        <dbReference type="EMBL" id="KAK7338578.1"/>
    </source>
</evidence>
<keyword evidence="2" id="KW-1185">Reference proteome</keyword>
<accession>A0AAN9LQX1</accession>
<reference evidence="1 2" key="1">
    <citation type="submission" date="2024-01" db="EMBL/GenBank/DDBJ databases">
        <title>The genomes of 5 underutilized Papilionoideae crops provide insights into root nodulation and disease resistanc.</title>
        <authorList>
            <person name="Jiang F."/>
        </authorList>
    </citation>
    <scope>NUCLEOTIDE SEQUENCE [LARGE SCALE GENOMIC DNA]</scope>
    <source>
        <strain evidence="1">LVBAO_FW01</strain>
        <tissue evidence="1">Leaves</tissue>
    </source>
</reference>
<comment type="caution">
    <text evidence="1">The sequence shown here is derived from an EMBL/GenBank/DDBJ whole genome shotgun (WGS) entry which is preliminary data.</text>
</comment>
<proteinExistence type="predicted"/>
<dbReference type="EMBL" id="JAYMYQ010000004">
    <property type="protein sequence ID" value="KAK7338578.1"/>
    <property type="molecule type" value="Genomic_DNA"/>
</dbReference>
<name>A0AAN9LQX1_CANGL</name>
<dbReference type="Proteomes" id="UP001367508">
    <property type="component" value="Unassembled WGS sequence"/>
</dbReference>
<evidence type="ECO:0000313" key="2">
    <source>
        <dbReference type="Proteomes" id="UP001367508"/>
    </source>
</evidence>
<organism evidence="1 2">
    <name type="scientific">Canavalia gladiata</name>
    <name type="common">Sword bean</name>
    <name type="synonym">Dolichos gladiatus</name>
    <dbReference type="NCBI Taxonomy" id="3824"/>
    <lineage>
        <taxon>Eukaryota</taxon>
        <taxon>Viridiplantae</taxon>
        <taxon>Streptophyta</taxon>
        <taxon>Embryophyta</taxon>
        <taxon>Tracheophyta</taxon>
        <taxon>Spermatophyta</taxon>
        <taxon>Magnoliopsida</taxon>
        <taxon>eudicotyledons</taxon>
        <taxon>Gunneridae</taxon>
        <taxon>Pentapetalae</taxon>
        <taxon>rosids</taxon>
        <taxon>fabids</taxon>
        <taxon>Fabales</taxon>
        <taxon>Fabaceae</taxon>
        <taxon>Papilionoideae</taxon>
        <taxon>50 kb inversion clade</taxon>
        <taxon>NPAAA clade</taxon>
        <taxon>indigoferoid/millettioid clade</taxon>
        <taxon>Phaseoleae</taxon>
        <taxon>Canavalia</taxon>
    </lineage>
</organism>